<evidence type="ECO:0000313" key="1">
    <source>
        <dbReference type="EMBL" id="EPC36786.1"/>
    </source>
</evidence>
<organism evidence="1 2">
    <name type="scientific">Lacticaseibacillus paracasei subsp. paracasei Lpp225</name>
    <dbReference type="NCBI Taxonomy" id="1256225"/>
    <lineage>
        <taxon>Bacteria</taxon>
        <taxon>Bacillati</taxon>
        <taxon>Bacillota</taxon>
        <taxon>Bacilli</taxon>
        <taxon>Lactobacillales</taxon>
        <taxon>Lactobacillaceae</taxon>
        <taxon>Lacticaseibacillus</taxon>
    </lineage>
</organism>
<comment type="caution">
    <text evidence="1">The sequence shown here is derived from an EMBL/GenBank/DDBJ whole genome shotgun (WGS) entry which is preliminary data.</text>
</comment>
<evidence type="ECO:0000313" key="2">
    <source>
        <dbReference type="Proteomes" id="UP000014270"/>
    </source>
</evidence>
<reference evidence="1 2" key="1">
    <citation type="journal article" date="2013" name="PLoS ONE">
        <title>Lactobacillus paracasei comparative genomics: towards species pan-genome definition and exploitation of diversity.</title>
        <authorList>
            <person name="Smokvina T."/>
            <person name="Wels M."/>
            <person name="Polka J."/>
            <person name="Chervaux C."/>
            <person name="Brisse S."/>
            <person name="Boekhorst J."/>
            <person name="van Hylckama Vlieg J.E."/>
            <person name="Siezen R.J."/>
        </authorList>
    </citation>
    <scope>NUCLEOTIDE SEQUENCE [LARGE SCALE GENOMIC DNA]</scope>
    <source>
        <strain evidence="1 2">Lpp225</strain>
    </source>
</reference>
<dbReference type="PATRIC" id="fig|1256225.3.peg.2406"/>
<dbReference type="EMBL" id="ANMM01000019">
    <property type="protein sequence ID" value="EPC36786.1"/>
    <property type="molecule type" value="Genomic_DNA"/>
</dbReference>
<gene>
    <name evidence="1" type="ORF">Lpp225_2328</name>
</gene>
<dbReference type="AlphaFoldDB" id="S2NPP8"/>
<accession>S2NPP8</accession>
<name>S2NPP8_LACPA</name>
<sequence length="39" mass="4547">MTRLSTAKIVKYLLRNAFKNIAKTLAKNRLPALRQSIFR</sequence>
<proteinExistence type="predicted"/>
<protein>
    <submittedName>
        <fullName evidence="1">Uncharacterized protein</fullName>
    </submittedName>
</protein>
<dbReference type="Proteomes" id="UP000014270">
    <property type="component" value="Unassembled WGS sequence"/>
</dbReference>